<proteinExistence type="predicted"/>
<comment type="caution">
    <text evidence="2">The sequence shown here is derived from an EMBL/GenBank/DDBJ whole genome shotgun (WGS) entry which is preliminary data.</text>
</comment>
<feature type="transmembrane region" description="Helical" evidence="1">
    <location>
        <begin position="59"/>
        <end position="80"/>
    </location>
</feature>
<gene>
    <name evidence="2" type="ORF">IAA84_12270</name>
</gene>
<protein>
    <submittedName>
        <fullName evidence="2">DUF2705 family protein</fullName>
    </submittedName>
</protein>
<sequence length="264" mass="28879">MKARWRLDRCVIGCAIGGAVSGILTPAYFLPAGREELGSGAENMRMALFRPLPTELDDLVSAIFWILPVLILMFLCGTVFSRDFERCGIYIFTRSRSRSRWYIRKSVKLLALAVVYYAMHAAACLCLVAGKTGGNVACAAELVLLFIALHALFGCIMLQIQNLAGIFAGSHIGYLAAVLLTIILAICAMAAYNSSAIKLAFLANPLAHLNYEWHTDVGLQPVQGMDFTLAESFICYGTMWAILFVVGYGYINHADIGICSREES</sequence>
<name>A0A9D1G2G8_9FIRM</name>
<feature type="transmembrane region" description="Helical" evidence="1">
    <location>
        <begin position="142"/>
        <end position="160"/>
    </location>
</feature>
<feature type="transmembrane region" description="Helical" evidence="1">
    <location>
        <begin position="229"/>
        <end position="251"/>
    </location>
</feature>
<dbReference type="AlphaFoldDB" id="A0A9D1G2G8"/>
<accession>A0A9D1G2G8</accession>
<keyword evidence="1" id="KW-0812">Transmembrane</keyword>
<organism evidence="2 3">
    <name type="scientific">Candidatus Alectryocaccomicrobium excrementavium</name>
    <dbReference type="NCBI Taxonomy" id="2840668"/>
    <lineage>
        <taxon>Bacteria</taxon>
        <taxon>Bacillati</taxon>
        <taxon>Bacillota</taxon>
        <taxon>Clostridia</taxon>
        <taxon>Candidatus Alectryocaccomicrobium</taxon>
    </lineage>
</organism>
<evidence type="ECO:0000313" key="3">
    <source>
        <dbReference type="Proteomes" id="UP000824140"/>
    </source>
</evidence>
<feature type="transmembrane region" description="Helical" evidence="1">
    <location>
        <begin position="172"/>
        <end position="192"/>
    </location>
</feature>
<reference evidence="2" key="2">
    <citation type="journal article" date="2021" name="PeerJ">
        <title>Extensive microbial diversity within the chicken gut microbiome revealed by metagenomics and culture.</title>
        <authorList>
            <person name="Gilroy R."/>
            <person name="Ravi A."/>
            <person name="Getino M."/>
            <person name="Pursley I."/>
            <person name="Horton D.L."/>
            <person name="Alikhan N.F."/>
            <person name="Baker D."/>
            <person name="Gharbi K."/>
            <person name="Hall N."/>
            <person name="Watson M."/>
            <person name="Adriaenssens E.M."/>
            <person name="Foster-Nyarko E."/>
            <person name="Jarju S."/>
            <person name="Secka A."/>
            <person name="Antonio M."/>
            <person name="Oren A."/>
            <person name="Chaudhuri R.R."/>
            <person name="La Ragione R."/>
            <person name="Hildebrand F."/>
            <person name="Pallen M.J."/>
        </authorList>
    </citation>
    <scope>NUCLEOTIDE SEQUENCE</scope>
    <source>
        <strain evidence="2">13766</strain>
    </source>
</reference>
<feature type="transmembrane region" description="Helical" evidence="1">
    <location>
        <begin position="12"/>
        <end position="30"/>
    </location>
</feature>
<evidence type="ECO:0000256" key="1">
    <source>
        <dbReference type="SAM" id="Phobius"/>
    </source>
</evidence>
<reference evidence="2" key="1">
    <citation type="submission" date="2020-10" db="EMBL/GenBank/DDBJ databases">
        <authorList>
            <person name="Gilroy R."/>
        </authorList>
    </citation>
    <scope>NUCLEOTIDE SEQUENCE</scope>
    <source>
        <strain evidence="2">13766</strain>
    </source>
</reference>
<dbReference type="EMBL" id="DVJN01000230">
    <property type="protein sequence ID" value="HIS93782.1"/>
    <property type="molecule type" value="Genomic_DNA"/>
</dbReference>
<keyword evidence="1" id="KW-1133">Transmembrane helix</keyword>
<feature type="transmembrane region" description="Helical" evidence="1">
    <location>
        <begin position="109"/>
        <end position="130"/>
    </location>
</feature>
<dbReference type="Proteomes" id="UP000824140">
    <property type="component" value="Unassembled WGS sequence"/>
</dbReference>
<evidence type="ECO:0000313" key="2">
    <source>
        <dbReference type="EMBL" id="HIS93782.1"/>
    </source>
</evidence>
<keyword evidence="1" id="KW-0472">Membrane</keyword>